<dbReference type="GO" id="GO:0005886">
    <property type="term" value="C:plasma membrane"/>
    <property type="evidence" value="ECO:0007669"/>
    <property type="project" value="UniProtKB-SubCell"/>
</dbReference>
<gene>
    <name evidence="9" type="ORF">SSX86_005196</name>
</gene>
<accession>A0AAP0DQG5</accession>
<keyword evidence="6" id="KW-0472">Membrane</keyword>
<comment type="similarity">
    <text evidence="3">Belongs to the BIG GRAIN 1 (BG1) plant protein family.</text>
</comment>
<dbReference type="InterPro" id="IPR039621">
    <property type="entry name" value="BG1-like"/>
</dbReference>
<comment type="subcellular location">
    <subcellularLocation>
        <location evidence="2">Cell membrane</location>
    </subcellularLocation>
</comment>
<evidence type="ECO:0000256" key="5">
    <source>
        <dbReference type="ARBA" id="ARBA00022475"/>
    </source>
</evidence>
<keyword evidence="7" id="KW-0927">Auxin signaling pathway</keyword>
<feature type="region of interest" description="Disordered" evidence="8">
    <location>
        <begin position="234"/>
        <end position="275"/>
    </location>
</feature>
<comment type="function">
    <text evidence="1">Involved in auxin transport. Regulator of the auxin signaling pathway.</text>
</comment>
<organism evidence="9 10">
    <name type="scientific">Deinandra increscens subsp. villosa</name>
    <dbReference type="NCBI Taxonomy" id="3103831"/>
    <lineage>
        <taxon>Eukaryota</taxon>
        <taxon>Viridiplantae</taxon>
        <taxon>Streptophyta</taxon>
        <taxon>Embryophyta</taxon>
        <taxon>Tracheophyta</taxon>
        <taxon>Spermatophyta</taxon>
        <taxon>Magnoliopsida</taxon>
        <taxon>eudicotyledons</taxon>
        <taxon>Gunneridae</taxon>
        <taxon>Pentapetalae</taxon>
        <taxon>asterids</taxon>
        <taxon>campanulids</taxon>
        <taxon>Asterales</taxon>
        <taxon>Asteraceae</taxon>
        <taxon>Asteroideae</taxon>
        <taxon>Heliantheae alliance</taxon>
        <taxon>Madieae</taxon>
        <taxon>Madiinae</taxon>
        <taxon>Deinandra</taxon>
    </lineage>
</organism>
<evidence type="ECO:0000256" key="4">
    <source>
        <dbReference type="ARBA" id="ARBA00022448"/>
    </source>
</evidence>
<feature type="compositionally biased region" description="Basic and acidic residues" evidence="8">
    <location>
        <begin position="238"/>
        <end position="251"/>
    </location>
</feature>
<feature type="region of interest" description="Disordered" evidence="8">
    <location>
        <begin position="49"/>
        <end position="72"/>
    </location>
</feature>
<dbReference type="AlphaFoldDB" id="A0AAP0DQG5"/>
<dbReference type="PANTHER" id="PTHR33541">
    <property type="entry name" value="PROTEIN BIG GRAIN 1-LIKE A-RELATED"/>
    <property type="match status" value="1"/>
</dbReference>
<comment type="caution">
    <text evidence="9">The sequence shown here is derived from an EMBL/GenBank/DDBJ whole genome shotgun (WGS) entry which is preliminary data.</text>
</comment>
<evidence type="ECO:0000256" key="3">
    <source>
        <dbReference type="ARBA" id="ARBA00010067"/>
    </source>
</evidence>
<evidence type="ECO:0000313" key="10">
    <source>
        <dbReference type="Proteomes" id="UP001408789"/>
    </source>
</evidence>
<evidence type="ECO:0000256" key="6">
    <source>
        <dbReference type="ARBA" id="ARBA00023136"/>
    </source>
</evidence>
<keyword evidence="5" id="KW-1003">Cell membrane</keyword>
<evidence type="ECO:0000256" key="1">
    <source>
        <dbReference type="ARBA" id="ARBA00002281"/>
    </source>
</evidence>
<dbReference type="PANTHER" id="PTHR33541:SF23">
    <property type="entry name" value="PROTEIN BIG GRAIN 1-LIKE B"/>
    <property type="match status" value="1"/>
</dbReference>
<evidence type="ECO:0000256" key="7">
    <source>
        <dbReference type="ARBA" id="ARBA00023294"/>
    </source>
</evidence>
<evidence type="ECO:0000256" key="8">
    <source>
        <dbReference type="SAM" id="MobiDB-lite"/>
    </source>
</evidence>
<evidence type="ECO:0000256" key="2">
    <source>
        <dbReference type="ARBA" id="ARBA00004236"/>
    </source>
</evidence>
<proteinExistence type="inferred from homology"/>
<feature type="compositionally biased region" description="Low complexity" evidence="8">
    <location>
        <begin position="258"/>
        <end position="273"/>
    </location>
</feature>
<keyword evidence="4" id="KW-0813">Transport</keyword>
<name>A0AAP0DQG5_9ASTR</name>
<dbReference type="EMBL" id="JBCNJP010000007">
    <property type="protein sequence ID" value="KAK9076862.1"/>
    <property type="molecule type" value="Genomic_DNA"/>
</dbReference>
<sequence>MYNWDKPLKQERSNKITQNPSFSSCLLDEIYRSIDGGDEKFGDFKVWKQKAAQKPSVKSGGGGGGGRGRLKSKAAVGDGEIAGFRGASLVDKWMEMKCNEKAARRRGGANSSLPEFDQKFGLDNDPIFFSSGSSSSDSSFGWYSEAEALKPKPSCFRPVNRVKTSGLSRSADKKQNALYLFETDDDQTDKAGNSGLIRSKSRALKMYTSLKKVKQPISPGGRLTTFISAIFTNGQSKKSKDSGRENKTQKRTERKSKSTNVSTCSSASSFSRSCLNKNPPGSIDHLNIGVRRTVRFLDREDPHSYGPKDVCDEKDFEKLRPNAFPPKMEKPNLEEFLRKYDHKKIDLDDDEEEEDDMASDSSSDLFELDHLAMIKRDQYCEELPVYETTHMRTNRAIASGLVC</sequence>
<protein>
    <recommendedName>
        <fullName evidence="11">Protein BIG GRAIN 1-like B</fullName>
    </recommendedName>
</protein>
<dbReference type="GO" id="GO:0009734">
    <property type="term" value="P:auxin-activated signaling pathway"/>
    <property type="evidence" value="ECO:0007669"/>
    <property type="project" value="UniProtKB-KW"/>
</dbReference>
<keyword evidence="10" id="KW-1185">Reference proteome</keyword>
<dbReference type="Proteomes" id="UP001408789">
    <property type="component" value="Unassembled WGS sequence"/>
</dbReference>
<evidence type="ECO:0008006" key="11">
    <source>
        <dbReference type="Google" id="ProtNLM"/>
    </source>
</evidence>
<evidence type="ECO:0000313" key="9">
    <source>
        <dbReference type="EMBL" id="KAK9076862.1"/>
    </source>
</evidence>
<reference evidence="9 10" key="1">
    <citation type="submission" date="2024-04" db="EMBL/GenBank/DDBJ databases">
        <title>The reference genome of an endangered Asteraceae, Deinandra increscens subsp. villosa, native to the Central Coast of California.</title>
        <authorList>
            <person name="Guilliams M."/>
            <person name="Hasenstab-Lehman K."/>
            <person name="Meyer R."/>
            <person name="Mcevoy S."/>
        </authorList>
    </citation>
    <scope>NUCLEOTIDE SEQUENCE [LARGE SCALE GENOMIC DNA]</scope>
    <source>
        <tissue evidence="9">Leaf</tissue>
    </source>
</reference>